<evidence type="ECO:0000256" key="4">
    <source>
        <dbReference type="ARBA" id="ARBA00022679"/>
    </source>
</evidence>
<evidence type="ECO:0000256" key="7">
    <source>
        <dbReference type="ARBA" id="ARBA00022989"/>
    </source>
</evidence>
<proteinExistence type="inferred from homology"/>
<dbReference type="PANTHER" id="PTHR31834">
    <property type="entry name" value="INITIATION-SPECIFIC ALPHA-1,6-MANNOSYLTRANSFERASE"/>
    <property type="match status" value="1"/>
</dbReference>
<organism evidence="12 13">
    <name type="scientific">Starmerella bacillaris</name>
    <name type="common">Yeast</name>
    <name type="synonym">Candida zemplinina</name>
    <dbReference type="NCBI Taxonomy" id="1247836"/>
    <lineage>
        <taxon>Eukaryota</taxon>
        <taxon>Fungi</taxon>
        <taxon>Dikarya</taxon>
        <taxon>Ascomycota</taxon>
        <taxon>Saccharomycotina</taxon>
        <taxon>Dipodascomycetes</taxon>
        <taxon>Dipodascales</taxon>
        <taxon>Trichomonascaceae</taxon>
        <taxon>Starmerella</taxon>
    </lineage>
</organism>
<evidence type="ECO:0000256" key="8">
    <source>
        <dbReference type="ARBA" id="ARBA00023034"/>
    </source>
</evidence>
<gene>
    <name evidence="12" type="ORF">DASB73_002050</name>
</gene>
<keyword evidence="8" id="KW-0333">Golgi apparatus</keyword>
<dbReference type="InterPro" id="IPR029044">
    <property type="entry name" value="Nucleotide-diphossugar_trans"/>
</dbReference>
<protein>
    <submittedName>
        <fullName evidence="12">Alpha-1,6-mannosyltransferase</fullName>
    </submittedName>
</protein>
<dbReference type="AlphaFoldDB" id="A0AAV5RDG8"/>
<dbReference type="GO" id="GO:0006487">
    <property type="term" value="P:protein N-linked glycosylation"/>
    <property type="evidence" value="ECO:0007669"/>
    <property type="project" value="TreeGrafter"/>
</dbReference>
<dbReference type="PANTHER" id="PTHR31834:SF1">
    <property type="entry name" value="INITIATION-SPECIFIC ALPHA-1,6-MANNOSYLTRANSFERASE"/>
    <property type="match status" value="1"/>
</dbReference>
<dbReference type="InterPro" id="IPR007577">
    <property type="entry name" value="GlycoTrfase_DXD_sugar-bd_CS"/>
</dbReference>
<keyword evidence="9" id="KW-0472">Membrane</keyword>
<dbReference type="GO" id="GO:0000009">
    <property type="term" value="F:alpha-1,6-mannosyltransferase activity"/>
    <property type="evidence" value="ECO:0007669"/>
    <property type="project" value="InterPro"/>
</dbReference>
<evidence type="ECO:0000256" key="5">
    <source>
        <dbReference type="ARBA" id="ARBA00022692"/>
    </source>
</evidence>
<reference evidence="12 13" key="1">
    <citation type="journal article" date="2023" name="Elife">
        <title>Identification of key yeast species and microbe-microbe interactions impacting larval growth of Drosophila in the wild.</title>
        <authorList>
            <person name="Mure A."/>
            <person name="Sugiura Y."/>
            <person name="Maeda R."/>
            <person name="Honda K."/>
            <person name="Sakurai N."/>
            <person name="Takahashi Y."/>
            <person name="Watada M."/>
            <person name="Katoh T."/>
            <person name="Gotoh A."/>
            <person name="Gotoh Y."/>
            <person name="Taniguchi I."/>
            <person name="Nakamura K."/>
            <person name="Hayashi T."/>
            <person name="Katayama T."/>
            <person name="Uemura T."/>
            <person name="Hattori Y."/>
        </authorList>
    </citation>
    <scope>NUCLEOTIDE SEQUENCE [LARGE SCALE GENOMIC DNA]</scope>
    <source>
        <strain evidence="12 13">SB-73</strain>
    </source>
</reference>
<comment type="caution">
    <text evidence="12">The sequence shown here is derived from an EMBL/GenBank/DDBJ whole genome shotgun (WGS) entry which is preliminary data.</text>
</comment>
<dbReference type="Pfam" id="PF04488">
    <property type="entry name" value="Gly_transf_sug"/>
    <property type="match status" value="1"/>
</dbReference>
<dbReference type="GO" id="GO:0000136">
    <property type="term" value="C:mannan polymerase complex"/>
    <property type="evidence" value="ECO:0007669"/>
    <property type="project" value="TreeGrafter"/>
</dbReference>
<feature type="signal peptide" evidence="11">
    <location>
        <begin position="1"/>
        <end position="24"/>
    </location>
</feature>
<dbReference type="FunFam" id="3.90.550.20:FF:000002">
    <property type="entry name" value="Initiation-specific alpha-1,6-mannosyltransferase"/>
    <property type="match status" value="1"/>
</dbReference>
<accession>A0AAV5RDG8</accession>
<keyword evidence="7" id="KW-1133">Transmembrane helix</keyword>
<comment type="similarity">
    <text evidence="2">Belongs to the glycosyltransferase 32 family.</text>
</comment>
<keyword evidence="3" id="KW-0328">Glycosyltransferase</keyword>
<evidence type="ECO:0000313" key="12">
    <source>
        <dbReference type="EMBL" id="GMM49247.1"/>
    </source>
</evidence>
<evidence type="ECO:0000256" key="2">
    <source>
        <dbReference type="ARBA" id="ARBA00009003"/>
    </source>
</evidence>
<dbReference type="Proteomes" id="UP001362899">
    <property type="component" value="Unassembled WGS sequence"/>
</dbReference>
<keyword evidence="4" id="KW-0808">Transferase</keyword>
<dbReference type="Gene3D" id="3.90.550.20">
    <property type="match status" value="1"/>
</dbReference>
<evidence type="ECO:0000256" key="1">
    <source>
        <dbReference type="ARBA" id="ARBA00004323"/>
    </source>
</evidence>
<dbReference type="SUPFAM" id="SSF53448">
    <property type="entry name" value="Nucleotide-diphospho-sugar transferases"/>
    <property type="match status" value="1"/>
</dbReference>
<evidence type="ECO:0000256" key="11">
    <source>
        <dbReference type="SAM" id="SignalP"/>
    </source>
</evidence>
<evidence type="ECO:0000256" key="9">
    <source>
        <dbReference type="ARBA" id="ARBA00023136"/>
    </source>
</evidence>
<dbReference type="EMBL" id="BTGC01000001">
    <property type="protein sequence ID" value="GMM49247.1"/>
    <property type="molecule type" value="Genomic_DNA"/>
</dbReference>
<sequence length="376" mass="42995">MLTFRRVSLVVFCILAVLFCFSDSEKKRKLDAIEARIKESKTLSESLINEYARVGDEQNRVLQQEIQRLDKERKLLELRLQEVRKLSDASSTVAEQLDFLVPYRVDQKFPAFIWQTWKNDLNDAKLNPEIRSYIQSWDTVNANFVHEVLNDRNAEKLVKHLYKNIPKVVQAYQAMPTPILKADFFRYLILFARGGVYTDADTEALKPVPNWFPNWLNADDAGLVVGVEADPDRPDWAQWYARRLQFCQWTIQAKPGHPVLRSIVANITETTLDRKARGELGLAPGSEEGADIMNWTGPGIWTDMLFEYFNSVAAEPVTYETFSKRETGTFVGDVLVLPITSFSPGVGHMGSKSVSDPMAFVQHHFSGSWKPEAERM</sequence>
<feature type="coiled-coil region" evidence="10">
    <location>
        <begin position="30"/>
        <end position="86"/>
    </location>
</feature>
<keyword evidence="6" id="KW-0735">Signal-anchor</keyword>
<evidence type="ECO:0000256" key="3">
    <source>
        <dbReference type="ARBA" id="ARBA00022676"/>
    </source>
</evidence>
<keyword evidence="11" id="KW-0732">Signal</keyword>
<evidence type="ECO:0000313" key="13">
    <source>
        <dbReference type="Proteomes" id="UP001362899"/>
    </source>
</evidence>
<keyword evidence="5" id="KW-0812">Transmembrane</keyword>
<keyword evidence="13" id="KW-1185">Reference proteome</keyword>
<feature type="chain" id="PRO_5043316115" evidence="11">
    <location>
        <begin position="25"/>
        <end position="376"/>
    </location>
</feature>
<comment type="subcellular location">
    <subcellularLocation>
        <location evidence="1">Golgi apparatus membrane</location>
        <topology evidence="1">Single-pass type II membrane protein</topology>
    </subcellularLocation>
</comment>
<name>A0AAV5RDG8_STABA</name>
<keyword evidence="10" id="KW-0175">Coiled coil</keyword>
<evidence type="ECO:0000256" key="6">
    <source>
        <dbReference type="ARBA" id="ARBA00022968"/>
    </source>
</evidence>
<dbReference type="InterPro" id="IPR039367">
    <property type="entry name" value="Och1-like"/>
</dbReference>
<evidence type="ECO:0000256" key="10">
    <source>
        <dbReference type="SAM" id="Coils"/>
    </source>
</evidence>